<accession>A0A8J1TZ56</accession>
<dbReference type="Proteomes" id="UP000749559">
    <property type="component" value="Unassembled WGS sequence"/>
</dbReference>
<dbReference type="EMBL" id="CAIIXF020000006">
    <property type="protein sequence ID" value="CAH1787053.1"/>
    <property type="molecule type" value="Genomic_DNA"/>
</dbReference>
<name>A0A8J1TZ56_OWEFU</name>
<evidence type="ECO:0000313" key="2">
    <source>
        <dbReference type="Proteomes" id="UP000749559"/>
    </source>
</evidence>
<reference evidence="1" key="1">
    <citation type="submission" date="2022-03" db="EMBL/GenBank/DDBJ databases">
        <authorList>
            <person name="Martin C."/>
        </authorList>
    </citation>
    <scope>NUCLEOTIDE SEQUENCE</scope>
</reference>
<keyword evidence="2" id="KW-1185">Reference proteome</keyword>
<protein>
    <submittedName>
        <fullName evidence="1">Uncharacterized protein</fullName>
    </submittedName>
</protein>
<sequence>MMVSPAQLLIALALFVPAVFTAAIQAQQNNHPLEDKYPVDLTSHKRSSRSTAGQYEFLRSLVNADIKLRGEILSQLREALATVDIQHMMRLNSQIQANRLFEKNAMEKKDAFWQPMGGPLPIETRLASFGRPIVQANADNGAKPNPMRYGKRR</sequence>
<evidence type="ECO:0000313" key="1">
    <source>
        <dbReference type="EMBL" id="CAH1787053.1"/>
    </source>
</evidence>
<comment type="caution">
    <text evidence="1">The sequence shown here is derived from an EMBL/GenBank/DDBJ whole genome shotgun (WGS) entry which is preliminary data.</text>
</comment>
<proteinExistence type="predicted"/>
<organism evidence="1 2">
    <name type="scientific">Owenia fusiformis</name>
    <name type="common">Polychaete worm</name>
    <dbReference type="NCBI Taxonomy" id="6347"/>
    <lineage>
        <taxon>Eukaryota</taxon>
        <taxon>Metazoa</taxon>
        <taxon>Spiralia</taxon>
        <taxon>Lophotrochozoa</taxon>
        <taxon>Annelida</taxon>
        <taxon>Polychaeta</taxon>
        <taxon>Sedentaria</taxon>
        <taxon>Canalipalpata</taxon>
        <taxon>Sabellida</taxon>
        <taxon>Oweniida</taxon>
        <taxon>Oweniidae</taxon>
        <taxon>Owenia</taxon>
    </lineage>
</organism>
<dbReference type="AlphaFoldDB" id="A0A8J1TZ56"/>
<gene>
    <name evidence="1" type="ORF">OFUS_LOCUS12831</name>
</gene>